<protein>
    <submittedName>
        <fullName evidence="2">C2H2-type domain-containing protein</fullName>
    </submittedName>
</protein>
<dbReference type="Proteomes" id="UP000887576">
    <property type="component" value="Unplaced"/>
</dbReference>
<dbReference type="WBParaSite" id="JU765_v2.g20179.t1">
    <property type="protein sequence ID" value="JU765_v2.g20179.t1"/>
    <property type="gene ID" value="JU765_v2.g20179"/>
</dbReference>
<evidence type="ECO:0000313" key="2">
    <source>
        <dbReference type="WBParaSite" id="JU765_v2.g20179.t1"/>
    </source>
</evidence>
<organism evidence="1 2">
    <name type="scientific">Panagrolaimus sp. JU765</name>
    <dbReference type="NCBI Taxonomy" id="591449"/>
    <lineage>
        <taxon>Eukaryota</taxon>
        <taxon>Metazoa</taxon>
        <taxon>Ecdysozoa</taxon>
        <taxon>Nematoda</taxon>
        <taxon>Chromadorea</taxon>
        <taxon>Rhabditida</taxon>
        <taxon>Tylenchina</taxon>
        <taxon>Panagrolaimomorpha</taxon>
        <taxon>Panagrolaimoidea</taxon>
        <taxon>Panagrolaimidae</taxon>
        <taxon>Panagrolaimus</taxon>
    </lineage>
</organism>
<reference evidence="2" key="1">
    <citation type="submission" date="2022-11" db="UniProtKB">
        <authorList>
            <consortium name="WormBaseParasite"/>
        </authorList>
    </citation>
    <scope>IDENTIFICATION</scope>
</reference>
<name>A0AC34QXI4_9BILA</name>
<proteinExistence type="predicted"/>
<accession>A0AC34QXI4</accession>
<evidence type="ECO:0000313" key="1">
    <source>
        <dbReference type="Proteomes" id="UP000887576"/>
    </source>
</evidence>
<sequence length="108" mass="11795">MADADSEPICLSLKNSPTDDQNGLANHLLDLIASFGKKKSFQNSDSPKKSPSKSPTTNSVFDPSFFCLIQCQICGFPVMDIVTLQTHTISMHSGCLALDSQVTRDMER</sequence>